<dbReference type="EMBL" id="JABWTA010000001">
    <property type="protein sequence ID" value="NVE95940.1"/>
    <property type="molecule type" value="Genomic_DNA"/>
</dbReference>
<dbReference type="AlphaFoldDB" id="A0A850HE44"/>
<comment type="caution">
    <text evidence="3">The sequence shown here is derived from an EMBL/GenBank/DDBJ whole genome shotgun (WGS) entry which is preliminary data.</text>
</comment>
<feature type="domain" description="Response regulatory" evidence="2">
    <location>
        <begin position="6"/>
        <end position="127"/>
    </location>
</feature>
<evidence type="ECO:0000256" key="1">
    <source>
        <dbReference type="PROSITE-ProRule" id="PRU00169"/>
    </source>
</evidence>
<dbReference type="Proteomes" id="UP000546031">
    <property type="component" value="Unassembled WGS sequence"/>
</dbReference>
<dbReference type="Gene3D" id="3.40.50.2300">
    <property type="match status" value="1"/>
</dbReference>
<dbReference type="PROSITE" id="PS50110">
    <property type="entry name" value="RESPONSE_REGULATORY"/>
    <property type="match status" value="1"/>
</dbReference>
<dbReference type="SUPFAM" id="SSF52172">
    <property type="entry name" value="CheY-like"/>
    <property type="match status" value="1"/>
</dbReference>
<dbReference type="RefSeq" id="WP_176274111.1">
    <property type="nucleotide sequence ID" value="NZ_JABWTA010000001.1"/>
</dbReference>
<accession>A0A850HE44</accession>
<reference evidence="3 4" key="1">
    <citation type="submission" date="2020-06" db="EMBL/GenBank/DDBJ databases">
        <title>Altererythrobacter lutimaris sp. nov., a marine bacterium isolated from a tidal flat.</title>
        <authorList>
            <person name="Kim D."/>
            <person name="Yoo Y."/>
            <person name="Kim J.-J."/>
        </authorList>
    </citation>
    <scope>NUCLEOTIDE SEQUENCE [LARGE SCALE GENOMIC DNA]</scope>
    <source>
        <strain evidence="3 4">JGD-16</strain>
    </source>
</reference>
<keyword evidence="1" id="KW-0597">Phosphoprotein</keyword>
<sequence length="127" mass="13575">MSAKLTLLLLEDEPLILMDLELAAEDCGCDALPASNAKAALDLLEEHGDAIDAAILDVSLGAGQTCFPVAHQLQRMGIPYILHSGDLDRHNERIRTLQAERIAKPAPVEIVIATALEQIAPGERAST</sequence>
<dbReference type="GO" id="GO:0000160">
    <property type="term" value="P:phosphorelay signal transduction system"/>
    <property type="evidence" value="ECO:0007669"/>
    <property type="project" value="InterPro"/>
</dbReference>
<proteinExistence type="predicted"/>
<organism evidence="3 4">
    <name type="scientific">Altererythrobacter lutimaris</name>
    <dbReference type="NCBI Taxonomy" id="2743979"/>
    <lineage>
        <taxon>Bacteria</taxon>
        <taxon>Pseudomonadati</taxon>
        <taxon>Pseudomonadota</taxon>
        <taxon>Alphaproteobacteria</taxon>
        <taxon>Sphingomonadales</taxon>
        <taxon>Erythrobacteraceae</taxon>
        <taxon>Altererythrobacter</taxon>
    </lineage>
</organism>
<evidence type="ECO:0000259" key="2">
    <source>
        <dbReference type="PROSITE" id="PS50110"/>
    </source>
</evidence>
<evidence type="ECO:0000313" key="3">
    <source>
        <dbReference type="EMBL" id="NVE95940.1"/>
    </source>
</evidence>
<keyword evidence="4" id="KW-1185">Reference proteome</keyword>
<dbReference type="InterPro" id="IPR001789">
    <property type="entry name" value="Sig_transdc_resp-reg_receiver"/>
</dbReference>
<feature type="modified residue" description="4-aspartylphosphate" evidence="1">
    <location>
        <position position="57"/>
    </location>
</feature>
<protein>
    <submittedName>
        <fullName evidence="3">Response regulator</fullName>
    </submittedName>
</protein>
<gene>
    <name evidence="3" type="ORF">HUO12_13630</name>
</gene>
<dbReference type="InterPro" id="IPR011006">
    <property type="entry name" value="CheY-like_superfamily"/>
</dbReference>
<evidence type="ECO:0000313" key="4">
    <source>
        <dbReference type="Proteomes" id="UP000546031"/>
    </source>
</evidence>
<name>A0A850HE44_9SPHN</name>